<dbReference type="InterPro" id="IPR003593">
    <property type="entry name" value="AAA+_ATPase"/>
</dbReference>
<dbReference type="PANTHER" id="PTHR24220:SF689">
    <property type="entry name" value="LIPOPROTEIN-RELEASING SYSTEM ATP-BINDING PROTEIN LOLD"/>
    <property type="match status" value="1"/>
</dbReference>
<feature type="domain" description="ABC transporter" evidence="5">
    <location>
        <begin position="4"/>
        <end position="214"/>
    </location>
</feature>
<reference evidence="6 7" key="1">
    <citation type="submission" date="2020-08" db="EMBL/GenBank/DDBJ databases">
        <title>Genome public.</title>
        <authorList>
            <person name="Liu C."/>
            <person name="Sun Q."/>
        </authorList>
    </citation>
    <scope>NUCLEOTIDE SEQUENCE [LARGE SCALE GENOMIC DNA]</scope>
    <source>
        <strain evidence="6 7">NSJ-27</strain>
    </source>
</reference>
<dbReference type="GO" id="GO:0005524">
    <property type="term" value="F:ATP binding"/>
    <property type="evidence" value="ECO:0007669"/>
    <property type="project" value="UniProtKB-KW"/>
</dbReference>
<dbReference type="SUPFAM" id="SSF52540">
    <property type="entry name" value="P-loop containing nucleoside triphosphate hydrolases"/>
    <property type="match status" value="1"/>
</dbReference>
<dbReference type="RefSeq" id="WP_186996786.1">
    <property type="nucleotide sequence ID" value="NZ_JACOQK010000001.1"/>
</dbReference>
<dbReference type="SMART" id="SM00382">
    <property type="entry name" value="AAA"/>
    <property type="match status" value="1"/>
</dbReference>
<name>A0ABR7ITH4_9CLOT</name>
<dbReference type="CDD" id="cd03255">
    <property type="entry name" value="ABC_MJ0796_LolCDE_FtsE"/>
    <property type="match status" value="1"/>
</dbReference>
<evidence type="ECO:0000256" key="2">
    <source>
        <dbReference type="ARBA" id="ARBA00022448"/>
    </source>
</evidence>
<dbReference type="Proteomes" id="UP000649151">
    <property type="component" value="Unassembled WGS sequence"/>
</dbReference>
<dbReference type="InterPro" id="IPR017911">
    <property type="entry name" value="MacB-like_ATP-bd"/>
</dbReference>
<dbReference type="Pfam" id="PF00005">
    <property type="entry name" value="ABC_tran"/>
    <property type="match status" value="1"/>
</dbReference>
<evidence type="ECO:0000313" key="6">
    <source>
        <dbReference type="EMBL" id="MBC5788127.1"/>
    </source>
</evidence>
<keyword evidence="3" id="KW-0547">Nucleotide-binding</keyword>
<protein>
    <submittedName>
        <fullName evidence="6">ABC transporter ATP-binding protein</fullName>
    </submittedName>
</protein>
<accession>A0ABR7ITH4</accession>
<organism evidence="6 7">
    <name type="scientific">Clostridium facile</name>
    <dbReference type="NCBI Taxonomy" id="2763035"/>
    <lineage>
        <taxon>Bacteria</taxon>
        <taxon>Bacillati</taxon>
        <taxon>Bacillota</taxon>
        <taxon>Clostridia</taxon>
        <taxon>Eubacteriales</taxon>
        <taxon>Clostridiaceae</taxon>
        <taxon>Clostridium</taxon>
    </lineage>
</organism>
<keyword evidence="7" id="KW-1185">Reference proteome</keyword>
<evidence type="ECO:0000259" key="5">
    <source>
        <dbReference type="PROSITE" id="PS50893"/>
    </source>
</evidence>
<dbReference type="InterPro" id="IPR003439">
    <property type="entry name" value="ABC_transporter-like_ATP-bd"/>
</dbReference>
<dbReference type="PROSITE" id="PS00211">
    <property type="entry name" value="ABC_TRANSPORTER_1"/>
    <property type="match status" value="1"/>
</dbReference>
<dbReference type="InterPro" id="IPR015854">
    <property type="entry name" value="ABC_transpr_LolD-like"/>
</dbReference>
<evidence type="ECO:0000256" key="4">
    <source>
        <dbReference type="ARBA" id="ARBA00022840"/>
    </source>
</evidence>
<keyword evidence="4 6" id="KW-0067">ATP-binding</keyword>
<sequence>MSVLTLDHLGYSYGERSSSVFQNICYQFEKGKVYSIVGRSGAGKTTLLSLLSGLAKPTSGKILFEGNDIAEMDKYRYRSQYVGVVFQSFNLLPHLTALENVRLSMDLSGKKYENKNEYALRMLQSVELDEAKAKRRILKLSGGEQQRVAIARALSYHPEIILADEPTGNLDGETQDQIMDIFQRLAHQDGKCVILVTHSPAVAKASDEVYQLSSK</sequence>
<comment type="caution">
    <text evidence="6">The sequence shown here is derived from an EMBL/GenBank/DDBJ whole genome shotgun (WGS) entry which is preliminary data.</text>
</comment>
<evidence type="ECO:0000256" key="3">
    <source>
        <dbReference type="ARBA" id="ARBA00022741"/>
    </source>
</evidence>
<proteinExistence type="inferred from homology"/>
<evidence type="ECO:0000313" key="7">
    <source>
        <dbReference type="Proteomes" id="UP000649151"/>
    </source>
</evidence>
<dbReference type="InterPro" id="IPR027417">
    <property type="entry name" value="P-loop_NTPase"/>
</dbReference>
<comment type="similarity">
    <text evidence="1">Belongs to the ABC transporter superfamily.</text>
</comment>
<dbReference type="Gene3D" id="3.40.50.300">
    <property type="entry name" value="P-loop containing nucleotide triphosphate hydrolases"/>
    <property type="match status" value="1"/>
</dbReference>
<dbReference type="PANTHER" id="PTHR24220">
    <property type="entry name" value="IMPORT ATP-BINDING PROTEIN"/>
    <property type="match status" value="1"/>
</dbReference>
<dbReference type="EMBL" id="JACOQK010000001">
    <property type="protein sequence ID" value="MBC5788127.1"/>
    <property type="molecule type" value="Genomic_DNA"/>
</dbReference>
<keyword evidence="2" id="KW-0813">Transport</keyword>
<dbReference type="InterPro" id="IPR017871">
    <property type="entry name" value="ABC_transporter-like_CS"/>
</dbReference>
<dbReference type="PROSITE" id="PS50893">
    <property type="entry name" value="ABC_TRANSPORTER_2"/>
    <property type="match status" value="1"/>
</dbReference>
<gene>
    <name evidence="6" type="ORF">H8Z77_08865</name>
</gene>
<evidence type="ECO:0000256" key="1">
    <source>
        <dbReference type="ARBA" id="ARBA00005417"/>
    </source>
</evidence>